<organism evidence="2 3">
    <name type="scientific">Mumia zhuanghuii</name>
    <dbReference type="NCBI Taxonomy" id="2585211"/>
    <lineage>
        <taxon>Bacteria</taxon>
        <taxon>Bacillati</taxon>
        <taxon>Actinomycetota</taxon>
        <taxon>Actinomycetes</taxon>
        <taxon>Propionibacteriales</taxon>
        <taxon>Nocardioidaceae</taxon>
        <taxon>Mumia</taxon>
    </lineage>
</organism>
<sequence length="325" mass="36581">MDDETLFAIEALAAANGGYFTRADLALRLGIDPRAVTLLLRSGEARRVRHGAYALSRTYDRLDAVGQFTVRCCAVADKLGPRAVLCGAASLAVRGRPLVEVDLTYVDVVRLDGNNGRREAGVRHRDFVLEDSDLVEVDGRLVTSEARAIWEAGVKVSPRSSLVLMDDALHRASVTRDELARIGERFAAWEGAQKPRLALALADGRAETPGESVTRWMFHVLRLPMPELQYVVRDAATGRSLGRTDFVWLDYRTLGEFDGKVKYARGFVEDKEPADVVMDEKTRERGMCRQRFGMLRFIWSGVWRPTRAEAVWIRSELEANRRRFR</sequence>
<gene>
    <name evidence="2" type="ORF">FHE65_21680</name>
</gene>
<dbReference type="AlphaFoldDB" id="A0A5C4MET4"/>
<evidence type="ECO:0000259" key="1">
    <source>
        <dbReference type="Pfam" id="PF13338"/>
    </source>
</evidence>
<proteinExistence type="predicted"/>
<evidence type="ECO:0000313" key="3">
    <source>
        <dbReference type="Proteomes" id="UP000306740"/>
    </source>
</evidence>
<dbReference type="EMBL" id="VDFR01000100">
    <property type="protein sequence ID" value="TNC41842.1"/>
    <property type="molecule type" value="Genomic_DNA"/>
</dbReference>
<name>A0A5C4MET4_9ACTN</name>
<dbReference type="OrthoDB" id="5143202at2"/>
<accession>A0A5C4MET4</accession>
<comment type="caution">
    <text evidence="2">The sequence shown here is derived from an EMBL/GenBank/DDBJ whole genome shotgun (WGS) entry which is preliminary data.</text>
</comment>
<dbReference type="RefSeq" id="WP_139106573.1">
    <property type="nucleotide sequence ID" value="NZ_VDFR01000100.1"/>
</dbReference>
<reference evidence="2 3" key="1">
    <citation type="submission" date="2019-05" db="EMBL/GenBank/DDBJ databases">
        <title>Mumia sp. nov., isolated from the intestinal contents of plateau pika (Ochotona curzoniae) in the Qinghai-Tibet plateau of China.</title>
        <authorList>
            <person name="Tian Z."/>
        </authorList>
    </citation>
    <scope>NUCLEOTIDE SEQUENCE [LARGE SCALE GENOMIC DNA]</scope>
    <source>
        <strain evidence="3">527</strain>
    </source>
</reference>
<evidence type="ECO:0000313" key="2">
    <source>
        <dbReference type="EMBL" id="TNC41842.1"/>
    </source>
</evidence>
<dbReference type="Pfam" id="PF13338">
    <property type="entry name" value="AbiEi_4"/>
    <property type="match status" value="1"/>
</dbReference>
<dbReference type="InterPro" id="IPR025159">
    <property type="entry name" value="AbiEi_N"/>
</dbReference>
<feature type="domain" description="AbiEi antitoxin N-terminal" evidence="1">
    <location>
        <begin position="9"/>
        <end position="55"/>
    </location>
</feature>
<dbReference type="Proteomes" id="UP000306740">
    <property type="component" value="Unassembled WGS sequence"/>
</dbReference>
<protein>
    <recommendedName>
        <fullName evidence="1">AbiEi antitoxin N-terminal domain-containing protein</fullName>
    </recommendedName>
</protein>